<comment type="similarity">
    <text evidence="1">Belongs to the ComF/GntX family.</text>
</comment>
<dbReference type="Pfam" id="PF18912">
    <property type="entry name" value="DZR_2"/>
    <property type="match status" value="1"/>
</dbReference>
<dbReference type="SUPFAM" id="SSF53271">
    <property type="entry name" value="PRTase-like"/>
    <property type="match status" value="1"/>
</dbReference>
<dbReference type="AlphaFoldDB" id="A0A6L8W2B2"/>
<gene>
    <name evidence="3" type="ORF">GQE98_00085</name>
</gene>
<dbReference type="InterPro" id="IPR051910">
    <property type="entry name" value="ComF/GntX_DNA_util-trans"/>
</dbReference>
<protein>
    <submittedName>
        <fullName evidence="3">ComF family protein</fullName>
    </submittedName>
</protein>
<reference evidence="3 4" key="1">
    <citation type="submission" date="2019-12" db="EMBL/GenBank/DDBJ databases">
        <title>Snethiella sp. nov. sp. isolated from sea sand.</title>
        <authorList>
            <person name="Kim J."/>
            <person name="Jeong S.E."/>
            <person name="Jung H.S."/>
            <person name="Jeon C.O."/>
        </authorList>
    </citation>
    <scope>NUCLEOTIDE SEQUENCE [LARGE SCALE GENOMIC DNA]</scope>
    <source>
        <strain evidence="3 4">DP05</strain>
    </source>
</reference>
<evidence type="ECO:0000313" key="4">
    <source>
        <dbReference type="Proteomes" id="UP000476030"/>
    </source>
</evidence>
<dbReference type="InterPro" id="IPR000836">
    <property type="entry name" value="PRTase_dom"/>
</dbReference>
<feature type="domain" description="Double zinc ribbon" evidence="2">
    <location>
        <begin position="17"/>
        <end position="76"/>
    </location>
</feature>
<keyword evidence="4" id="KW-1185">Reference proteome</keyword>
<evidence type="ECO:0000256" key="1">
    <source>
        <dbReference type="ARBA" id="ARBA00008007"/>
    </source>
</evidence>
<sequence>MSISDTTRLLAQIQKTALDAIFPPGCVNCAEPIDTPGNLCAQCWPEMTYISAPFCEMCGFPFEYDAGDGLICAACLKRPPVFSRARAVLKYDESSRNMILGYKHSDQTNRAPTFANWMHRAGVDLIGDCDFICPVPLHHRRLIKRRFNQSALLAKEVARLARKPAVHDLVIRTRPTRTQGGLSAKARHRNVQGVFKVNPAREALLEGARILLIDDVLTTGATVNACSKSLLKGGALKVDVLTFSRVVRATNTAI</sequence>
<dbReference type="Proteomes" id="UP000476030">
    <property type="component" value="Unassembled WGS sequence"/>
</dbReference>
<evidence type="ECO:0000259" key="2">
    <source>
        <dbReference type="Pfam" id="PF18912"/>
    </source>
</evidence>
<comment type="caution">
    <text evidence="3">The sequence shown here is derived from an EMBL/GenBank/DDBJ whole genome shotgun (WGS) entry which is preliminary data.</text>
</comment>
<evidence type="ECO:0000313" key="3">
    <source>
        <dbReference type="EMBL" id="MZR29021.1"/>
    </source>
</evidence>
<organism evidence="3 4">
    <name type="scientific">Sneathiella litorea</name>
    <dbReference type="NCBI Taxonomy" id="2606216"/>
    <lineage>
        <taxon>Bacteria</taxon>
        <taxon>Pseudomonadati</taxon>
        <taxon>Pseudomonadota</taxon>
        <taxon>Alphaproteobacteria</taxon>
        <taxon>Sneathiellales</taxon>
        <taxon>Sneathiellaceae</taxon>
        <taxon>Sneathiella</taxon>
    </lineage>
</organism>
<accession>A0A6L8W2B2</accession>
<dbReference type="PANTHER" id="PTHR47505:SF1">
    <property type="entry name" value="DNA UTILIZATION PROTEIN YHGH"/>
    <property type="match status" value="1"/>
</dbReference>
<dbReference type="Gene3D" id="3.40.50.2020">
    <property type="match status" value="1"/>
</dbReference>
<dbReference type="InterPro" id="IPR029057">
    <property type="entry name" value="PRTase-like"/>
</dbReference>
<dbReference type="EMBL" id="WTUW01000001">
    <property type="protein sequence ID" value="MZR29021.1"/>
    <property type="molecule type" value="Genomic_DNA"/>
</dbReference>
<dbReference type="RefSeq" id="WP_161313515.1">
    <property type="nucleotide sequence ID" value="NZ_WTUW01000001.1"/>
</dbReference>
<dbReference type="PANTHER" id="PTHR47505">
    <property type="entry name" value="DNA UTILIZATION PROTEIN YHGH"/>
    <property type="match status" value="1"/>
</dbReference>
<proteinExistence type="inferred from homology"/>
<name>A0A6L8W2B2_9PROT</name>
<dbReference type="InterPro" id="IPR044005">
    <property type="entry name" value="DZR_2"/>
</dbReference>
<dbReference type="CDD" id="cd06223">
    <property type="entry name" value="PRTases_typeI"/>
    <property type="match status" value="1"/>
</dbReference>